<comment type="caution">
    <text evidence="10">The sequence shown here is derived from an EMBL/GenBank/DDBJ whole genome shotgun (WGS) entry which is preliminary data.</text>
</comment>
<dbReference type="GO" id="GO:0007165">
    <property type="term" value="P:signal transduction"/>
    <property type="evidence" value="ECO:0007669"/>
    <property type="project" value="InterPro"/>
</dbReference>
<dbReference type="PROSITE" id="PS50023">
    <property type="entry name" value="LIM_DOMAIN_2"/>
    <property type="match status" value="2"/>
</dbReference>
<feature type="region of interest" description="Disordered" evidence="7">
    <location>
        <begin position="1080"/>
        <end position="1112"/>
    </location>
</feature>
<gene>
    <name evidence="10" type="ORF">GRF29_77g1279675</name>
</gene>
<organism evidence="10 11">
    <name type="scientific">Pseudopithomyces chartarum</name>
    <dbReference type="NCBI Taxonomy" id="1892770"/>
    <lineage>
        <taxon>Eukaryota</taxon>
        <taxon>Fungi</taxon>
        <taxon>Dikarya</taxon>
        <taxon>Ascomycota</taxon>
        <taxon>Pezizomycotina</taxon>
        <taxon>Dothideomycetes</taxon>
        <taxon>Pleosporomycetidae</taxon>
        <taxon>Pleosporales</taxon>
        <taxon>Massarineae</taxon>
        <taxon>Didymosphaeriaceae</taxon>
        <taxon>Pseudopithomyces</taxon>
    </lineage>
</organism>
<dbReference type="GO" id="GO:0005737">
    <property type="term" value="C:cytoplasm"/>
    <property type="evidence" value="ECO:0007669"/>
    <property type="project" value="TreeGrafter"/>
</dbReference>
<feature type="compositionally biased region" description="Polar residues" evidence="7">
    <location>
        <begin position="1091"/>
        <end position="1103"/>
    </location>
</feature>
<comment type="subcellular location">
    <subcellularLocation>
        <location evidence="1">Nucleus</location>
    </subcellularLocation>
</comment>
<dbReference type="GO" id="GO:0005634">
    <property type="term" value="C:nucleus"/>
    <property type="evidence" value="ECO:0007669"/>
    <property type="project" value="UniProtKB-SubCell"/>
</dbReference>
<dbReference type="GO" id="GO:0030695">
    <property type="term" value="F:GTPase regulator activity"/>
    <property type="evidence" value="ECO:0007669"/>
    <property type="project" value="UniProtKB-ARBA"/>
</dbReference>
<dbReference type="Pfam" id="PF00412">
    <property type="entry name" value="LIM"/>
    <property type="match status" value="2"/>
</dbReference>
<feature type="region of interest" description="Disordered" evidence="7">
    <location>
        <begin position="555"/>
        <end position="615"/>
    </location>
</feature>
<dbReference type="Gene3D" id="2.10.110.10">
    <property type="entry name" value="Cysteine Rich Protein"/>
    <property type="match status" value="4"/>
</dbReference>
<keyword evidence="11" id="KW-1185">Reference proteome</keyword>
<dbReference type="SMART" id="SM00132">
    <property type="entry name" value="LIM"/>
    <property type="match status" value="2"/>
</dbReference>
<evidence type="ECO:0000256" key="2">
    <source>
        <dbReference type="ARBA" id="ARBA00022723"/>
    </source>
</evidence>
<name>A0AAN6M067_9PLEO</name>
<dbReference type="PANTHER" id="PTHR24215">
    <property type="entry name" value="RHO-GTPASE-ACTIVATING PROTEIN LRG1"/>
    <property type="match status" value="1"/>
</dbReference>
<proteinExistence type="predicted"/>
<evidence type="ECO:0000256" key="1">
    <source>
        <dbReference type="ARBA" id="ARBA00004123"/>
    </source>
</evidence>
<dbReference type="InterPro" id="IPR001781">
    <property type="entry name" value="Znf_LIM"/>
</dbReference>
<dbReference type="AlphaFoldDB" id="A0AAN6M067"/>
<evidence type="ECO:0000256" key="4">
    <source>
        <dbReference type="ARBA" id="ARBA00022833"/>
    </source>
</evidence>
<dbReference type="PROSITE" id="PS00478">
    <property type="entry name" value="LIM_DOMAIN_1"/>
    <property type="match status" value="2"/>
</dbReference>
<dbReference type="Gene3D" id="1.10.555.10">
    <property type="entry name" value="Rho GTPase activation protein"/>
    <property type="match status" value="1"/>
</dbReference>
<evidence type="ECO:0000256" key="3">
    <source>
        <dbReference type="ARBA" id="ARBA00022737"/>
    </source>
</evidence>
<dbReference type="GO" id="GO:0046872">
    <property type="term" value="F:metal ion binding"/>
    <property type="evidence" value="ECO:0007669"/>
    <property type="project" value="UniProtKB-KW"/>
</dbReference>
<feature type="domain" description="Rho-GAP" evidence="9">
    <location>
        <begin position="819"/>
        <end position="1037"/>
    </location>
</feature>
<dbReference type="InterPro" id="IPR008936">
    <property type="entry name" value="Rho_GTPase_activation_prot"/>
</dbReference>
<feature type="region of interest" description="Disordered" evidence="7">
    <location>
        <begin position="1128"/>
        <end position="1200"/>
    </location>
</feature>
<evidence type="ECO:0000313" key="10">
    <source>
        <dbReference type="EMBL" id="KAK3208599.1"/>
    </source>
</evidence>
<dbReference type="Pfam" id="PF00620">
    <property type="entry name" value="RhoGAP"/>
    <property type="match status" value="1"/>
</dbReference>
<accession>A0AAN6M067</accession>
<evidence type="ECO:0008006" key="12">
    <source>
        <dbReference type="Google" id="ProtNLM"/>
    </source>
</evidence>
<feature type="compositionally biased region" description="Polar residues" evidence="7">
    <location>
        <begin position="62"/>
        <end position="76"/>
    </location>
</feature>
<keyword evidence="6" id="KW-0440">LIM domain</keyword>
<protein>
    <recommendedName>
        <fullName evidence="12">RhoGAP-domain-containing protein</fullName>
    </recommendedName>
</protein>
<dbReference type="EMBL" id="WVTA01000007">
    <property type="protein sequence ID" value="KAK3208599.1"/>
    <property type="molecule type" value="Genomic_DNA"/>
</dbReference>
<evidence type="ECO:0000256" key="5">
    <source>
        <dbReference type="ARBA" id="ARBA00023242"/>
    </source>
</evidence>
<feature type="domain" description="LIM zinc-binding" evidence="8">
    <location>
        <begin position="150"/>
        <end position="210"/>
    </location>
</feature>
<evidence type="ECO:0000259" key="8">
    <source>
        <dbReference type="PROSITE" id="PS50023"/>
    </source>
</evidence>
<dbReference type="FunFam" id="2.10.110.10:FF:000058">
    <property type="entry name" value="Rho GTPase activator Lrg11"/>
    <property type="match status" value="1"/>
</dbReference>
<reference evidence="10 11" key="1">
    <citation type="submission" date="2021-02" db="EMBL/GenBank/DDBJ databases">
        <title>Genome assembly of Pseudopithomyces chartarum.</title>
        <authorList>
            <person name="Jauregui R."/>
            <person name="Singh J."/>
            <person name="Voisey C."/>
        </authorList>
    </citation>
    <scope>NUCLEOTIDE SEQUENCE [LARGE SCALE GENOMIC DNA]</scope>
    <source>
        <strain evidence="10 11">AGR01</strain>
    </source>
</reference>
<feature type="compositionally biased region" description="Polar residues" evidence="7">
    <location>
        <begin position="1189"/>
        <end position="1200"/>
    </location>
</feature>
<dbReference type="Proteomes" id="UP001280581">
    <property type="component" value="Unassembled WGS sequence"/>
</dbReference>
<dbReference type="GO" id="GO:0030036">
    <property type="term" value="P:actin cytoskeleton organization"/>
    <property type="evidence" value="ECO:0007669"/>
    <property type="project" value="TreeGrafter"/>
</dbReference>
<feature type="compositionally biased region" description="Polar residues" evidence="7">
    <location>
        <begin position="598"/>
        <end position="615"/>
    </location>
</feature>
<evidence type="ECO:0000256" key="6">
    <source>
        <dbReference type="PROSITE-ProRule" id="PRU00125"/>
    </source>
</evidence>
<dbReference type="SUPFAM" id="SSF48350">
    <property type="entry name" value="GTPase activation domain, GAP"/>
    <property type="match status" value="1"/>
</dbReference>
<feature type="compositionally biased region" description="Gly residues" evidence="7">
    <location>
        <begin position="649"/>
        <end position="658"/>
    </location>
</feature>
<keyword evidence="5" id="KW-0539">Nucleus</keyword>
<dbReference type="SUPFAM" id="SSF57716">
    <property type="entry name" value="Glucocorticoid receptor-like (DNA-binding domain)"/>
    <property type="match status" value="3"/>
</dbReference>
<keyword evidence="4 6" id="KW-0862">Zinc</keyword>
<feature type="domain" description="LIM zinc-binding" evidence="8">
    <location>
        <begin position="87"/>
        <end position="147"/>
    </location>
</feature>
<keyword evidence="2 6" id="KW-0479">Metal-binding</keyword>
<dbReference type="InterPro" id="IPR000198">
    <property type="entry name" value="RhoGAP_dom"/>
</dbReference>
<evidence type="ECO:0000256" key="7">
    <source>
        <dbReference type="SAM" id="MobiDB-lite"/>
    </source>
</evidence>
<dbReference type="CDD" id="cd09392">
    <property type="entry name" value="LIM2_Lrg1p_like"/>
    <property type="match status" value="1"/>
</dbReference>
<evidence type="ECO:0000259" key="9">
    <source>
        <dbReference type="PROSITE" id="PS50238"/>
    </source>
</evidence>
<keyword evidence="3" id="KW-0677">Repeat</keyword>
<dbReference type="PANTHER" id="PTHR24215:SF10">
    <property type="entry name" value="RHO-GTPASE-ACTIVATING PROTEIN LRG1"/>
    <property type="match status" value="1"/>
</dbReference>
<evidence type="ECO:0000313" key="11">
    <source>
        <dbReference type="Proteomes" id="UP001280581"/>
    </source>
</evidence>
<dbReference type="SMART" id="SM00324">
    <property type="entry name" value="RhoGAP"/>
    <property type="match status" value="1"/>
</dbReference>
<feature type="compositionally biased region" description="Low complexity" evidence="7">
    <location>
        <begin position="8"/>
        <end position="33"/>
    </location>
</feature>
<feature type="compositionally biased region" description="Polar residues" evidence="7">
    <location>
        <begin position="1142"/>
        <end position="1163"/>
    </location>
</feature>
<feature type="region of interest" description="Disordered" evidence="7">
    <location>
        <begin position="1"/>
        <end position="83"/>
    </location>
</feature>
<sequence>MTTPGEGPPSLGGQDSPQQQQQQPQPQYQAYDPRINGLSRQPTNPYDMQSPQTLAPPKTDPPTRSLTDPVDPQQQDPAREKSRGRIKICGKCGEGLTGQFVRALGDTYHLECFTCHDCGKIVASKFFPVPDKPPGQYPLCETDYFKRLDLLCFDCGQALRGSYITALDRKYHIEHFTCSVCPTVFGAADSYYEHEGSVYCHYHYSTKFAQRCNGCQTSILKQFVEIFRNGQNQHWHPECYMIHKYWNVRLHSTGQPVVQAPPDVGSDASDELRDRVRKQEEEIEAKVNWIWKTLSAFEEKSATCISDMLLHVSNGAYVDGVMAAKKFIVHVELLFNAADELDAQLVTNTPKGLTYSRESKLLCKKVVAFFALLTQSQGTGVRRLGVTQELLSLVTGLAHYLKLLIRICLQGALKLERETRSASGLTSFLAQVNALDSQLEKEAQKDQAAESLLLVPRWADACPICDAQVEDKCLHFDNMSFNYSCMVCRGCGADLRGDTKNAYWSKSKQRVMCPACAAAQPDAENGFEHVTKLRQYVHLLKVAHARLMATLRSSGALPHTSDDPNLAGYDSSQGHRLGDAGGEPQPPHLRQDARSKSFGGQSAADAQTANANYEQSMTDIKRLRSTRLDKHLSQTMKRARQSRIIDGPEAGGDSQGRGGMQIVQEREAPGDVDGATLAVNSLALDDIARMAALEQQREQRPNAFRAGGSALLGQQDQAKLLNGHRRDMSGGQLAPEGRPRTYFSELSPLEYFKLKSLAVLQLGLLLDDGQYNQGDLLDLIETKRSNFWGKIGFGKNKNKPKKGPTSVEKPVSERATFRQPLELLVEKYGAESTDGVGPGTLRVPALLQDAVTAMRNMDMSIEGVFRKNGNLKALRELEEEVDAKGVEQVDLSSKNPVILANLLKRFLRLMPDPVLTLKLYRLFMTANGVYPLPVVPRTLTSLDLTDDAQRMKVLHLVCCLLPKSHRDTMEVLFCFLNWVSSFHTVDEETGNKMDTWNIATVMAPNILRENNEKEMKSVDQGAVRVVFDLIENNDEFCEVSATPDVAVDSIHLLQVPDEIVDLLYDDSSSELTPKEIMRQWEQRGRHPTATAPATSPRNQSGASSRKDQRNAPHITQADHNPQAWAGESSVRHVAAAGGPGLSTANNHSTPPQQSDLGTPNLPYTQPAPGSAESHRTGSPHRHSYRSPALQKQTLGTAGAG</sequence>
<feature type="compositionally biased region" description="Polar residues" evidence="7">
    <location>
        <begin position="38"/>
        <end position="53"/>
    </location>
</feature>
<dbReference type="PROSITE" id="PS50238">
    <property type="entry name" value="RHOGAP"/>
    <property type="match status" value="1"/>
</dbReference>
<dbReference type="CDD" id="cd09391">
    <property type="entry name" value="LIM1_Lrg1p_like"/>
    <property type="match status" value="1"/>
</dbReference>
<feature type="region of interest" description="Disordered" evidence="7">
    <location>
        <begin position="631"/>
        <end position="658"/>
    </location>
</feature>